<organism evidence="2 3">
    <name type="scientific">Kipferlia bialata</name>
    <dbReference type="NCBI Taxonomy" id="797122"/>
    <lineage>
        <taxon>Eukaryota</taxon>
        <taxon>Metamonada</taxon>
        <taxon>Carpediemonas-like organisms</taxon>
        <taxon>Kipferlia</taxon>
    </lineage>
</organism>
<feature type="region of interest" description="Disordered" evidence="1">
    <location>
        <begin position="15"/>
        <end position="73"/>
    </location>
</feature>
<comment type="caution">
    <text evidence="2">The sequence shown here is derived from an EMBL/GenBank/DDBJ whole genome shotgun (WGS) entry which is preliminary data.</text>
</comment>
<keyword evidence="3" id="KW-1185">Reference proteome</keyword>
<feature type="non-terminal residue" evidence="2">
    <location>
        <position position="1"/>
    </location>
</feature>
<protein>
    <submittedName>
        <fullName evidence="2">Uncharacterized protein</fullName>
    </submittedName>
</protein>
<evidence type="ECO:0000256" key="1">
    <source>
        <dbReference type="SAM" id="MobiDB-lite"/>
    </source>
</evidence>
<reference evidence="2 3" key="1">
    <citation type="journal article" date="2018" name="PLoS ONE">
        <title>The draft genome of Kipferlia bialata reveals reductive genome evolution in fornicate parasites.</title>
        <authorList>
            <person name="Tanifuji G."/>
            <person name="Takabayashi S."/>
            <person name="Kume K."/>
            <person name="Takagi M."/>
            <person name="Nakayama T."/>
            <person name="Kamikawa R."/>
            <person name="Inagaki Y."/>
            <person name="Hashimoto T."/>
        </authorList>
    </citation>
    <scope>NUCLEOTIDE SEQUENCE [LARGE SCALE GENOMIC DNA]</scope>
    <source>
        <strain evidence="2">NY0173</strain>
    </source>
</reference>
<sequence>YDEWEYRLDGFQCKRNKPPSTSHSDTCPLPLSDSVSPTAGGDMDKVTKGSSKEKERERDAAEESAEEIEEVQTEIRDSDLPYLSSGLPAYLWDERFDTLQDMLTRIRHVSNCSFVRRSRTAKRSPLECTGCRECSVRYSDKKGFHLLGFNCPTHAPNCSVALPHPHMPRAMESVTGIPASLFSEQFPSMGALLDRLDMETGGQWMGCGL</sequence>
<feature type="compositionally biased region" description="Basic and acidic residues" evidence="1">
    <location>
        <begin position="42"/>
        <end position="61"/>
    </location>
</feature>
<dbReference type="Proteomes" id="UP000265618">
    <property type="component" value="Unassembled WGS sequence"/>
</dbReference>
<evidence type="ECO:0000313" key="3">
    <source>
        <dbReference type="Proteomes" id="UP000265618"/>
    </source>
</evidence>
<gene>
    <name evidence="2" type="ORF">KIPB_011805</name>
</gene>
<dbReference type="AlphaFoldDB" id="A0A9K3D705"/>
<name>A0A9K3D705_9EUKA</name>
<accession>A0A9K3D705</accession>
<feature type="non-terminal residue" evidence="2">
    <location>
        <position position="209"/>
    </location>
</feature>
<dbReference type="EMBL" id="BDIP01004964">
    <property type="protein sequence ID" value="GIQ89361.1"/>
    <property type="molecule type" value="Genomic_DNA"/>
</dbReference>
<proteinExistence type="predicted"/>
<feature type="compositionally biased region" description="Acidic residues" evidence="1">
    <location>
        <begin position="62"/>
        <end position="72"/>
    </location>
</feature>
<evidence type="ECO:0000313" key="2">
    <source>
        <dbReference type="EMBL" id="GIQ89361.1"/>
    </source>
</evidence>